<dbReference type="PANTHER" id="PTHR46552">
    <property type="entry name" value="NADH-UBIQUINONE OXIDOREDUCTASE CHAIN 2"/>
    <property type="match status" value="1"/>
</dbReference>
<feature type="transmembrane region" description="Helical" evidence="18">
    <location>
        <begin position="303"/>
        <end position="322"/>
    </location>
</feature>
<evidence type="ECO:0000256" key="15">
    <source>
        <dbReference type="ARBA" id="ARBA00023128"/>
    </source>
</evidence>
<reference evidence="20" key="1">
    <citation type="submission" date="2017-01" db="EMBL/GenBank/DDBJ databases">
        <title>Mitochondrion of Diaphorina citri from California, USA.</title>
        <authorList>
            <person name="Wu F."/>
            <person name="Cen Y."/>
            <person name="Liang G."/>
            <person name="Chen J."/>
            <person name="Deng X."/>
        </authorList>
    </citation>
    <scope>NUCLEOTIDE SEQUENCE</scope>
    <source>
        <strain evidence="20">CApsy</strain>
    </source>
</reference>
<keyword evidence="8 18" id="KW-0812">Transmembrane</keyword>
<organism evidence="20">
    <name type="scientific">Diaphorina citri</name>
    <name type="common">Asian citrus psyllid</name>
    <dbReference type="NCBI Taxonomy" id="121845"/>
    <lineage>
        <taxon>Eukaryota</taxon>
        <taxon>Metazoa</taxon>
        <taxon>Ecdysozoa</taxon>
        <taxon>Arthropoda</taxon>
        <taxon>Hexapoda</taxon>
        <taxon>Insecta</taxon>
        <taxon>Pterygota</taxon>
        <taxon>Neoptera</taxon>
        <taxon>Paraneoptera</taxon>
        <taxon>Hemiptera</taxon>
        <taxon>Sternorrhyncha</taxon>
        <taxon>Psylloidea</taxon>
        <taxon>Psyllidae</taxon>
        <taxon>Diaphorininae</taxon>
        <taxon>Diaphorina</taxon>
    </lineage>
</organism>
<gene>
    <name evidence="20" type="primary">nad2</name>
</gene>
<evidence type="ECO:0000256" key="1">
    <source>
        <dbReference type="ARBA" id="ARBA00003257"/>
    </source>
</evidence>
<keyword evidence="9 18" id="KW-0999">Mitochondrion inner membrane</keyword>
<feature type="domain" description="NADH:quinone oxidoreductase/Mrp antiporter transmembrane" evidence="19">
    <location>
        <begin position="21"/>
        <end position="264"/>
    </location>
</feature>
<feature type="transmembrane region" description="Helical" evidence="18">
    <location>
        <begin position="188"/>
        <end position="207"/>
    </location>
</feature>
<reference evidence="21" key="2">
    <citation type="submission" date="2017-01" db="EMBL/GenBank/DDBJ databases">
        <title>Mitochondrion of Diaphorina citri from Florida,USA.</title>
        <authorList>
            <person name="Wu F."/>
            <person name="Cen Y."/>
            <person name="Liang G."/>
            <person name="Chen J."/>
            <person name="Deng X."/>
        </authorList>
    </citation>
    <scope>NUCLEOTIDE SEQUENCE</scope>
    <source>
        <strain evidence="21">FLpsy</strain>
    </source>
</reference>
<keyword evidence="16 18" id="KW-0472">Membrane</keyword>
<geneLocation type="mitochondrion" evidence="20"/>
<evidence type="ECO:0000256" key="13">
    <source>
        <dbReference type="ARBA" id="ARBA00023027"/>
    </source>
</evidence>
<evidence type="ECO:0000256" key="6">
    <source>
        <dbReference type="ARBA" id="ARBA00022448"/>
    </source>
</evidence>
<keyword evidence="13 18" id="KW-0520">NAD</keyword>
<evidence type="ECO:0000256" key="5">
    <source>
        <dbReference type="ARBA" id="ARBA00021008"/>
    </source>
</evidence>
<keyword evidence="14 18" id="KW-0830">Ubiquinone</keyword>
<evidence type="ECO:0000256" key="11">
    <source>
        <dbReference type="ARBA" id="ARBA00022982"/>
    </source>
</evidence>
<evidence type="ECO:0000256" key="10">
    <source>
        <dbReference type="ARBA" id="ARBA00022967"/>
    </source>
</evidence>
<evidence type="ECO:0000313" key="20">
    <source>
        <dbReference type="EMBL" id="ARQ27112.1"/>
    </source>
</evidence>
<keyword evidence="11 18" id="KW-0249">Electron transport</keyword>
<dbReference type="EMBL" id="KY426015">
    <property type="protein sequence ID" value="ARQ27125.1"/>
    <property type="molecule type" value="Genomic_DNA"/>
</dbReference>
<evidence type="ECO:0000313" key="21">
    <source>
        <dbReference type="EMBL" id="ARQ27125.1"/>
    </source>
</evidence>
<dbReference type="GO" id="GO:0006120">
    <property type="term" value="P:mitochondrial electron transport, NADH to ubiquinone"/>
    <property type="evidence" value="ECO:0007669"/>
    <property type="project" value="InterPro"/>
</dbReference>
<name>A0A1X9QH01_DIACI</name>
<accession>A0A1X9QH01</accession>
<evidence type="ECO:0000256" key="18">
    <source>
        <dbReference type="RuleBase" id="RU003403"/>
    </source>
</evidence>
<dbReference type="GO" id="GO:0005743">
    <property type="term" value="C:mitochondrial inner membrane"/>
    <property type="evidence" value="ECO:0007669"/>
    <property type="project" value="UniProtKB-SubCell"/>
</dbReference>
<keyword evidence="7 18" id="KW-0679">Respiratory chain</keyword>
<feature type="transmembrane region" description="Helical" evidence="18">
    <location>
        <begin position="258"/>
        <end position="282"/>
    </location>
</feature>
<evidence type="ECO:0000256" key="2">
    <source>
        <dbReference type="ARBA" id="ARBA00004448"/>
    </source>
</evidence>
<comment type="function">
    <text evidence="18">Core subunit of the mitochondrial membrane respiratory chain NADH dehydrogenase (Complex I) which catalyzes electron transfer from NADH through the respiratory chain, using ubiquinone as an electron acceptor. Essential for the catalytic activity and assembly of complex I.</text>
</comment>
<keyword evidence="15 18" id="KW-0496">Mitochondrion</keyword>
<dbReference type="EC" id="7.1.1.2" evidence="4 18"/>
<dbReference type="Pfam" id="PF00361">
    <property type="entry name" value="Proton_antipo_M"/>
    <property type="match status" value="1"/>
</dbReference>
<evidence type="ECO:0000256" key="7">
    <source>
        <dbReference type="ARBA" id="ARBA00022660"/>
    </source>
</evidence>
<feature type="transmembrane region" description="Helical" evidence="18">
    <location>
        <begin position="141"/>
        <end position="159"/>
    </location>
</feature>
<evidence type="ECO:0000256" key="8">
    <source>
        <dbReference type="ARBA" id="ARBA00022692"/>
    </source>
</evidence>
<evidence type="ECO:0000256" key="12">
    <source>
        <dbReference type="ARBA" id="ARBA00022989"/>
    </source>
</evidence>
<feature type="transmembrane region" description="Helical" evidence="18">
    <location>
        <begin position="114"/>
        <end position="135"/>
    </location>
</feature>
<protein>
    <recommendedName>
        <fullName evidence="5 18">NADH-ubiquinone oxidoreductase chain 2</fullName>
        <ecNumber evidence="4 18">7.1.1.2</ecNumber>
    </recommendedName>
</protein>
<evidence type="ECO:0000256" key="3">
    <source>
        <dbReference type="ARBA" id="ARBA00007012"/>
    </source>
</evidence>
<evidence type="ECO:0000256" key="9">
    <source>
        <dbReference type="ARBA" id="ARBA00022792"/>
    </source>
</evidence>
<feature type="transmembrane region" description="Helical" evidence="18">
    <location>
        <begin position="58"/>
        <end position="79"/>
    </location>
</feature>
<feature type="transmembrane region" description="Helical" evidence="18">
    <location>
        <begin position="85"/>
        <end position="107"/>
    </location>
</feature>
<proteinExistence type="inferred from homology"/>
<keyword evidence="12 18" id="KW-1133">Transmembrane helix</keyword>
<evidence type="ECO:0000256" key="17">
    <source>
        <dbReference type="ARBA" id="ARBA00049551"/>
    </source>
</evidence>
<dbReference type="PANTHER" id="PTHR46552:SF1">
    <property type="entry name" value="NADH-UBIQUINONE OXIDOREDUCTASE CHAIN 2"/>
    <property type="match status" value="1"/>
</dbReference>
<dbReference type="InterPro" id="IPR003917">
    <property type="entry name" value="NADH_UbQ_OxRdtase_chain2"/>
</dbReference>
<dbReference type="PRINTS" id="PR01436">
    <property type="entry name" value="NADHDHGNASE2"/>
</dbReference>
<dbReference type="AlphaFoldDB" id="A0A1X9QH01"/>
<dbReference type="EMBL" id="KY426014">
    <property type="protein sequence ID" value="ARQ27112.1"/>
    <property type="molecule type" value="Genomic_DNA"/>
</dbReference>
<keyword evidence="10 18" id="KW-1278">Translocase</keyword>
<comment type="subcellular location">
    <subcellularLocation>
        <location evidence="2 18">Mitochondrion inner membrane</location>
        <topology evidence="2 18">Multi-pass membrane protein</topology>
    </subcellularLocation>
</comment>
<evidence type="ECO:0000259" key="19">
    <source>
        <dbReference type="Pfam" id="PF00361"/>
    </source>
</evidence>
<evidence type="ECO:0000256" key="16">
    <source>
        <dbReference type="ARBA" id="ARBA00023136"/>
    </source>
</evidence>
<comment type="similarity">
    <text evidence="3 18">Belongs to the complex I subunit 2 family.</text>
</comment>
<dbReference type="GO" id="GO:0008137">
    <property type="term" value="F:NADH dehydrogenase (ubiquinone) activity"/>
    <property type="evidence" value="ECO:0007669"/>
    <property type="project" value="UniProtKB-EC"/>
</dbReference>
<keyword evidence="6" id="KW-0813">Transport</keyword>
<comment type="function">
    <text evidence="1">Core subunit of the mitochondrial membrane respiratory chain NADH dehydrogenase (Complex I) that is believed to belong to the minimal assembly required for catalysis. Complex I functions in the transfer of electrons from NADH to the respiratory chain. The immediate electron acceptor for the enzyme is believed to be ubiquinone.</text>
</comment>
<sequence>MKKINFIFPTYMLSIIMSLSSSSWMMIWMGLEMNLLSFVFILMKPSTYYSLESTMKYFLIQSVGSLIFLVTISINMIYFNEMSTINAILPPLALTLKSGMAPLHIWTPDILEKFNYFGFLLFITMQKLVPLFIMYSSWMFLTPWICLCNLIVGSIGGISQSSIRKMVAFSSISNSGWMMMALSYSHFFFMLFFFLYFITNMMIVVYMKKTQNKWLTQIKPQQKQEKMFFFSLMLSLSGMPPLLGFLPKWMVIKKISLYAPTISLTGILFSLFTLFFYIKCAITTMMKSSEMAKWKMKYSPIKTFFLFFMLMNIISPLMFVLLT</sequence>
<dbReference type="InterPro" id="IPR001750">
    <property type="entry name" value="ND/Mrp_TM"/>
</dbReference>
<comment type="catalytic activity">
    <reaction evidence="17 18">
        <text>a ubiquinone + NADH + 5 H(+)(in) = a ubiquinol + NAD(+) + 4 H(+)(out)</text>
        <dbReference type="Rhea" id="RHEA:29091"/>
        <dbReference type="Rhea" id="RHEA-COMP:9565"/>
        <dbReference type="Rhea" id="RHEA-COMP:9566"/>
        <dbReference type="ChEBI" id="CHEBI:15378"/>
        <dbReference type="ChEBI" id="CHEBI:16389"/>
        <dbReference type="ChEBI" id="CHEBI:17976"/>
        <dbReference type="ChEBI" id="CHEBI:57540"/>
        <dbReference type="ChEBI" id="CHEBI:57945"/>
        <dbReference type="EC" id="7.1.1.2"/>
    </reaction>
</comment>
<evidence type="ECO:0000256" key="4">
    <source>
        <dbReference type="ARBA" id="ARBA00012944"/>
    </source>
</evidence>
<feature type="transmembrane region" description="Helical" evidence="18">
    <location>
        <begin position="228"/>
        <end position="246"/>
    </location>
</feature>
<dbReference type="OrthoDB" id="4092844at2759"/>
<dbReference type="InterPro" id="IPR050175">
    <property type="entry name" value="Complex_I_Subunit_2"/>
</dbReference>
<evidence type="ECO:0000256" key="14">
    <source>
        <dbReference type="ARBA" id="ARBA00023075"/>
    </source>
</evidence>